<feature type="transmembrane region" description="Helical" evidence="2">
    <location>
        <begin position="35"/>
        <end position="54"/>
    </location>
</feature>
<keyword evidence="4" id="KW-1185">Reference proteome</keyword>
<dbReference type="EMBL" id="JBHSQI010000001">
    <property type="protein sequence ID" value="MFC6152456.1"/>
    <property type="molecule type" value="Genomic_DNA"/>
</dbReference>
<protein>
    <submittedName>
        <fullName evidence="3">Uncharacterized protein</fullName>
    </submittedName>
</protein>
<evidence type="ECO:0000313" key="3">
    <source>
        <dbReference type="EMBL" id="MFC6152456.1"/>
    </source>
</evidence>
<organism evidence="3 4">
    <name type="scientific">Nocardioides yefusunii</name>
    <dbReference type="NCBI Taxonomy" id="2500546"/>
    <lineage>
        <taxon>Bacteria</taxon>
        <taxon>Bacillati</taxon>
        <taxon>Actinomycetota</taxon>
        <taxon>Actinomycetes</taxon>
        <taxon>Propionibacteriales</taxon>
        <taxon>Nocardioidaceae</taxon>
        <taxon>Nocardioides</taxon>
    </lineage>
</organism>
<proteinExistence type="predicted"/>
<feature type="compositionally biased region" description="Polar residues" evidence="1">
    <location>
        <begin position="89"/>
        <end position="98"/>
    </location>
</feature>
<comment type="caution">
    <text evidence="3">The sequence shown here is derived from an EMBL/GenBank/DDBJ whole genome shotgun (WGS) entry which is preliminary data.</text>
</comment>
<name>A0ABW1QSJ7_9ACTN</name>
<evidence type="ECO:0000256" key="2">
    <source>
        <dbReference type="SAM" id="Phobius"/>
    </source>
</evidence>
<feature type="compositionally biased region" description="Basic residues" evidence="1">
    <location>
        <begin position="102"/>
        <end position="112"/>
    </location>
</feature>
<keyword evidence="2" id="KW-1133">Transmembrane helix</keyword>
<dbReference type="RefSeq" id="WP_206611288.1">
    <property type="nucleotide sequence ID" value="NZ_CP034929.1"/>
</dbReference>
<sequence>MSILATLLDPATLQLGLDVLRAAEYDSYDTDDDGGILLLLALGPAGAGLVYWSLYRYYRNTDKSHDFERETTIEAQPVTGGERKVGDRNGTTSSSIDNANGRAHRKRVNRFS</sequence>
<keyword evidence="2" id="KW-0472">Membrane</keyword>
<evidence type="ECO:0000256" key="1">
    <source>
        <dbReference type="SAM" id="MobiDB-lite"/>
    </source>
</evidence>
<feature type="region of interest" description="Disordered" evidence="1">
    <location>
        <begin position="68"/>
        <end position="112"/>
    </location>
</feature>
<reference evidence="4" key="1">
    <citation type="journal article" date="2019" name="Int. J. Syst. Evol. Microbiol.">
        <title>The Global Catalogue of Microorganisms (GCM) 10K type strain sequencing project: providing services to taxonomists for standard genome sequencing and annotation.</title>
        <authorList>
            <consortium name="The Broad Institute Genomics Platform"/>
            <consortium name="The Broad Institute Genome Sequencing Center for Infectious Disease"/>
            <person name="Wu L."/>
            <person name="Ma J."/>
        </authorList>
    </citation>
    <scope>NUCLEOTIDE SEQUENCE [LARGE SCALE GENOMIC DNA]</scope>
    <source>
        <strain evidence="4">DFY28</strain>
    </source>
</reference>
<gene>
    <name evidence="3" type="ORF">ACFPWU_02100</name>
</gene>
<accession>A0ABW1QSJ7</accession>
<keyword evidence="2" id="KW-0812">Transmembrane</keyword>
<evidence type="ECO:0000313" key="4">
    <source>
        <dbReference type="Proteomes" id="UP001596098"/>
    </source>
</evidence>
<dbReference type="Proteomes" id="UP001596098">
    <property type="component" value="Unassembled WGS sequence"/>
</dbReference>